<organism evidence="1 2">
    <name type="scientific">Archangium gephyra</name>
    <dbReference type="NCBI Taxonomy" id="48"/>
    <lineage>
        <taxon>Bacteria</taxon>
        <taxon>Pseudomonadati</taxon>
        <taxon>Myxococcota</taxon>
        <taxon>Myxococcia</taxon>
        <taxon>Myxococcales</taxon>
        <taxon>Cystobacterineae</taxon>
        <taxon>Archangiaceae</taxon>
        <taxon>Archangium</taxon>
    </lineage>
</organism>
<accession>A0A2W5V4W1</accession>
<dbReference type="Proteomes" id="UP000249061">
    <property type="component" value="Unassembled WGS sequence"/>
</dbReference>
<gene>
    <name evidence="1" type="ORF">DI536_19105</name>
</gene>
<dbReference type="AlphaFoldDB" id="A0A2W5V4W1"/>
<dbReference type="EMBL" id="QFQP01000016">
    <property type="protein sequence ID" value="PZR10784.1"/>
    <property type="molecule type" value="Genomic_DNA"/>
</dbReference>
<proteinExistence type="predicted"/>
<evidence type="ECO:0000313" key="1">
    <source>
        <dbReference type="EMBL" id="PZR10784.1"/>
    </source>
</evidence>
<comment type="caution">
    <text evidence="1">The sequence shown here is derived from an EMBL/GenBank/DDBJ whole genome shotgun (WGS) entry which is preliminary data.</text>
</comment>
<reference evidence="1 2" key="1">
    <citation type="submission" date="2017-08" db="EMBL/GenBank/DDBJ databases">
        <title>Infants hospitalized years apart are colonized by the same room-sourced microbial strains.</title>
        <authorList>
            <person name="Brooks B."/>
            <person name="Olm M.R."/>
            <person name="Firek B.A."/>
            <person name="Baker R."/>
            <person name="Thomas B.C."/>
            <person name="Morowitz M.J."/>
            <person name="Banfield J.F."/>
        </authorList>
    </citation>
    <scope>NUCLEOTIDE SEQUENCE [LARGE SCALE GENOMIC DNA]</scope>
    <source>
        <strain evidence="1">S2_003_000_R2_14</strain>
    </source>
</reference>
<evidence type="ECO:0008006" key="3">
    <source>
        <dbReference type="Google" id="ProtNLM"/>
    </source>
</evidence>
<name>A0A2W5V4W1_9BACT</name>
<protein>
    <recommendedName>
        <fullName evidence="3">Lipoprotein</fullName>
    </recommendedName>
</protein>
<dbReference type="PROSITE" id="PS51257">
    <property type="entry name" value="PROKAR_LIPOPROTEIN"/>
    <property type="match status" value="1"/>
</dbReference>
<sequence length="330" mass="36277">MRALVFSVAALVFAGCVQPEDNPTNVHDLRVLGVRLEPPEVLIPGCDARLIAAAAAGAADGGQVMVPPQLLALLLQYANTQITYTALIADPAGQGRPLKYRLAACANRADRDCNDEGDFVDLESGETVGGEFTTTMRPGSKILDDPEATPLLFEVIEFDTFKGLGGIRLPLTLEISAEDTGEKIYVQKLMVYTCQFFPSMKQNVTPELPGVKWNGEPWAEGEVKQWQGKEEVSLEPDDFSTLQEDYVVPSLMLTPVNLTEAWKVTWTTTSGTMTPYQTGGVDVVGEEGRHNTKWMPDQKATEPADVTFWFIVRDGRGGMSWLKRQAHWEP</sequence>
<evidence type="ECO:0000313" key="2">
    <source>
        <dbReference type="Proteomes" id="UP000249061"/>
    </source>
</evidence>